<evidence type="ECO:0000313" key="2">
    <source>
        <dbReference type="EMBL" id="KOR49651.1"/>
    </source>
</evidence>
<reference evidence="2 3" key="1">
    <citation type="submission" date="2015-07" db="EMBL/GenBank/DDBJ databases">
        <authorList>
            <consortium name="Consortium for Microbial Forensics and Genomics (microFORGE)"/>
            <person name="Knight B.M."/>
            <person name="Roberts D.P."/>
            <person name="Lin D."/>
            <person name="Hari K."/>
            <person name="Fletcher J."/>
            <person name="Melcher U."/>
            <person name="Blagden T."/>
            <person name="Winegar R.A."/>
        </authorList>
    </citation>
    <scope>NUCLEOTIDE SEQUENCE [LARGE SCALE GENOMIC DNA]</scope>
    <source>
        <strain evidence="2 3">X11-5A</strain>
    </source>
</reference>
<dbReference type="GO" id="GO:0004803">
    <property type="term" value="F:transposase activity"/>
    <property type="evidence" value="ECO:0007669"/>
    <property type="project" value="InterPro"/>
</dbReference>
<gene>
    <name evidence="2" type="ORF">ADT25_01350</name>
</gene>
<name>A0AAP1F062_9XANT</name>
<feature type="domain" description="Tn3 transposase DDE" evidence="1">
    <location>
        <begin position="12"/>
        <end position="91"/>
    </location>
</feature>
<dbReference type="AlphaFoldDB" id="A0AAP1F062"/>
<evidence type="ECO:0000259" key="1">
    <source>
        <dbReference type="Pfam" id="PF01526"/>
    </source>
</evidence>
<evidence type="ECO:0000313" key="3">
    <source>
        <dbReference type="Proteomes" id="UP000036790"/>
    </source>
</evidence>
<dbReference type="Pfam" id="PF01526">
    <property type="entry name" value="DDE_Tnp_Tn3"/>
    <property type="match status" value="1"/>
</dbReference>
<comment type="caution">
    <text evidence="2">The sequence shown here is derived from an EMBL/GenBank/DDBJ whole genome shotgun (WGS) entry which is preliminary data.</text>
</comment>
<accession>A0AAP1F062</accession>
<dbReference type="Proteomes" id="UP000036790">
    <property type="component" value="Unassembled WGS sequence"/>
</dbReference>
<reference evidence="2 3" key="2">
    <citation type="submission" date="2015-09" db="EMBL/GenBank/DDBJ databases">
        <title>Draft genome sequence of Xanthomonas oryzae pv. USA str. X11-5A.</title>
        <authorList>
            <person name="Knight B.M."/>
            <person name="Roberts D.P."/>
            <person name="Lin D."/>
            <person name="Hari K."/>
            <person name="Fletcher J."/>
            <person name="Melcher U."/>
            <person name="Blagden T."/>
            <person name="Winegar R.A."/>
        </authorList>
    </citation>
    <scope>NUCLEOTIDE SEQUENCE [LARGE SCALE GENOMIC DNA]</scope>
    <source>
        <strain evidence="2 3">X11-5A</strain>
    </source>
</reference>
<organism evidence="2 3">
    <name type="scientific">Xanthomonas oryzae</name>
    <dbReference type="NCBI Taxonomy" id="347"/>
    <lineage>
        <taxon>Bacteria</taxon>
        <taxon>Pseudomonadati</taxon>
        <taxon>Pseudomonadota</taxon>
        <taxon>Gammaproteobacteria</taxon>
        <taxon>Lysobacterales</taxon>
        <taxon>Lysobacteraceae</taxon>
        <taxon>Xanthomonas</taxon>
    </lineage>
</organism>
<protein>
    <recommendedName>
        <fullName evidence="1">Tn3 transposase DDE domain-containing protein</fullName>
    </recommendedName>
</protein>
<dbReference type="GO" id="GO:0006313">
    <property type="term" value="P:DNA transposition"/>
    <property type="evidence" value="ECO:0007669"/>
    <property type="project" value="InterPro"/>
</dbReference>
<sequence>MLKRSKAKEMSSGARALETAILDRMPERSVIEILCDVAHACRDIINSYAGLQLPKCWGDGKSAAADGTKYDLYDQNLLASYHIRYGGYGGILAVKSPRSGRLGHFTTVGVANQS</sequence>
<dbReference type="EMBL" id="LHUJ01000022">
    <property type="protein sequence ID" value="KOR49651.1"/>
    <property type="molecule type" value="Genomic_DNA"/>
</dbReference>
<proteinExistence type="predicted"/>
<dbReference type="InterPro" id="IPR002513">
    <property type="entry name" value="Tn3_Tnp_DDE_dom"/>
</dbReference>